<feature type="transmembrane region" description="Helical" evidence="1">
    <location>
        <begin position="7"/>
        <end position="27"/>
    </location>
</feature>
<proteinExistence type="predicted"/>
<keyword evidence="1" id="KW-1133">Transmembrane helix</keyword>
<comment type="caution">
    <text evidence="2">The sequence shown here is derived from an EMBL/GenBank/DDBJ whole genome shotgun (WGS) entry which is preliminary data.</text>
</comment>
<feature type="transmembrane region" description="Helical" evidence="1">
    <location>
        <begin position="105"/>
        <end position="124"/>
    </location>
</feature>
<sequence length="323" mass="34865">MEEKAQTLVYSAIAFLSVLAASFFLNASGIQAVKLAGLEGISSSLKQFLSLEFAGLLVSVAIAFAIANTACLRKSRNFAFKAVLPASAVALIVSLLAFGAGTEKIFLSVFFITALAMLIETASLRKQELKKFITFRASANASQKAVLIIAIGLFASTAFIVFSNQQEFTSKFEKAVIDIALKQASTGDLADSSAGLLIQTQKQSLQSVIQTPQFQKLEEKEDADVQAFVQLMLGLDSRLDSPEVKESLKAQVLENFENNKQLLTFDLVKKQVPMLQTVEDFYWLIAAITITSLFLFLGNVIITPLAVLFSILAALALGKKGTG</sequence>
<dbReference type="AlphaFoldDB" id="A0A7J4KSR2"/>
<feature type="transmembrane region" description="Helical" evidence="1">
    <location>
        <begin position="145"/>
        <end position="162"/>
    </location>
</feature>
<evidence type="ECO:0000313" key="3">
    <source>
        <dbReference type="Proteomes" id="UP000527315"/>
    </source>
</evidence>
<keyword evidence="1" id="KW-0812">Transmembrane</keyword>
<protein>
    <submittedName>
        <fullName evidence="2">Uncharacterized protein</fullName>
    </submittedName>
</protein>
<feature type="transmembrane region" description="Helical" evidence="1">
    <location>
        <begin position="78"/>
        <end position="99"/>
    </location>
</feature>
<dbReference type="Proteomes" id="UP000527315">
    <property type="component" value="Unassembled WGS sequence"/>
</dbReference>
<name>A0A7J4KSR2_9ARCH</name>
<feature type="transmembrane region" description="Helical" evidence="1">
    <location>
        <begin position="47"/>
        <end position="66"/>
    </location>
</feature>
<feature type="transmembrane region" description="Helical" evidence="1">
    <location>
        <begin position="282"/>
        <end position="315"/>
    </location>
</feature>
<gene>
    <name evidence="2" type="ORF">HA227_01635</name>
</gene>
<evidence type="ECO:0000256" key="1">
    <source>
        <dbReference type="SAM" id="Phobius"/>
    </source>
</evidence>
<accession>A0A7J4KSR2</accession>
<organism evidence="2 3">
    <name type="scientific">Candidatus Iainarchaeum sp</name>
    <dbReference type="NCBI Taxonomy" id="3101447"/>
    <lineage>
        <taxon>Archaea</taxon>
        <taxon>Candidatus Iainarchaeota</taxon>
        <taxon>Candidatus Iainarchaeia</taxon>
        <taxon>Candidatus Iainarchaeales</taxon>
        <taxon>Candidatus Iainarchaeaceae</taxon>
        <taxon>Candidatus Iainarchaeum</taxon>
    </lineage>
</organism>
<dbReference type="EMBL" id="DUFJ01000042">
    <property type="protein sequence ID" value="HIH32932.1"/>
    <property type="molecule type" value="Genomic_DNA"/>
</dbReference>
<keyword evidence="1" id="KW-0472">Membrane</keyword>
<evidence type="ECO:0000313" key="2">
    <source>
        <dbReference type="EMBL" id="HIH32932.1"/>
    </source>
</evidence>
<reference evidence="3" key="1">
    <citation type="journal article" date="2020" name="bioRxiv">
        <title>A rank-normalized archaeal taxonomy based on genome phylogeny resolves widespread incomplete and uneven classifications.</title>
        <authorList>
            <person name="Rinke C."/>
            <person name="Chuvochina M."/>
            <person name="Mussig A.J."/>
            <person name="Chaumeil P.-A."/>
            <person name="Waite D.W."/>
            <person name="Whitman W.B."/>
            <person name="Parks D.H."/>
            <person name="Hugenholtz P."/>
        </authorList>
    </citation>
    <scope>NUCLEOTIDE SEQUENCE [LARGE SCALE GENOMIC DNA]</scope>
</reference>